<dbReference type="GO" id="GO:0016787">
    <property type="term" value="F:hydrolase activity"/>
    <property type="evidence" value="ECO:0007669"/>
    <property type="project" value="UniProtKB-KW"/>
</dbReference>
<dbReference type="NCBIfam" id="TIGR03624">
    <property type="entry name" value="putative hydrolase"/>
    <property type="match status" value="1"/>
</dbReference>
<dbReference type="Pfam" id="PF10103">
    <property type="entry name" value="Zincin_2"/>
    <property type="match status" value="1"/>
</dbReference>
<dbReference type="PANTHER" id="PTHR39420:SF2">
    <property type="entry name" value="HYDROLASE"/>
    <property type="match status" value="1"/>
</dbReference>
<dbReference type="OrthoDB" id="8478472at2"/>
<proteinExistence type="predicted"/>
<dbReference type="SUPFAM" id="SSF55486">
    <property type="entry name" value="Metalloproteases ('zincins'), catalytic domain"/>
    <property type="match status" value="1"/>
</dbReference>
<keyword evidence="1" id="KW-0378">Hydrolase</keyword>
<dbReference type="InterPro" id="IPR018766">
    <property type="entry name" value="Zinicin_2"/>
</dbReference>
<organism evidence="1 2">
    <name type="scientific">Tessaracoccus antarcticus</name>
    <dbReference type="NCBI Taxonomy" id="2479848"/>
    <lineage>
        <taxon>Bacteria</taxon>
        <taxon>Bacillati</taxon>
        <taxon>Actinomycetota</taxon>
        <taxon>Actinomycetes</taxon>
        <taxon>Propionibacteriales</taxon>
        <taxon>Propionibacteriaceae</taxon>
        <taxon>Tessaracoccus</taxon>
    </lineage>
</organism>
<accession>A0A3M0G8Z3</accession>
<keyword evidence="2" id="KW-1185">Reference proteome</keyword>
<dbReference type="PANTHER" id="PTHR39420">
    <property type="match status" value="1"/>
</dbReference>
<evidence type="ECO:0000313" key="2">
    <source>
        <dbReference type="Proteomes" id="UP000275256"/>
    </source>
</evidence>
<sequence>MASDDTSGMPGGFDFEQIRKLMEQLGLGSGDMDFTQLLEQVARMQAAGGPAFAMTNADKDPDAAWRTTMTAAQQLTQDKGPDPQLEAAERGILVDTERLAQSWLSQHTTFPETGLAPAGVRRAEWLERTSAGWRRLVEPIINGLADALQRGAEAEGEAELGALSAMLAPMMRTSASLIYRDRLKKVLAEVAGSVLTGTEVGINLMADTPVLVITSNVADFTTDLELPDSDVLLYLLVRESARQRLFHHVGWLSPQLAALLSHFAREISIDFDAISASFDPSNMEQFSLQDMVEVGEKVRGSFFKPASTDTQLEILGRLELLLALIEGWVDHVTARATATWMPNAPQLSEVIRRRRASGGASQDVFNQLLGLDLRPRLVRDAENLWAAIEHDRGDERDAVWQHPDLLPTAQHLADPLSFGAADRAPALDSLDEELRKLLDGPGA</sequence>
<dbReference type="EMBL" id="REFW01000003">
    <property type="protein sequence ID" value="RMB58892.1"/>
    <property type="molecule type" value="Genomic_DNA"/>
</dbReference>
<dbReference type="AlphaFoldDB" id="A0A3M0G8Z3"/>
<dbReference type="InterPro" id="IPR042271">
    <property type="entry name" value="Zinicin_2_N"/>
</dbReference>
<protein>
    <submittedName>
        <fullName evidence="1">Hydrolase</fullName>
    </submittedName>
</protein>
<dbReference type="Proteomes" id="UP000275256">
    <property type="component" value="Unassembled WGS sequence"/>
</dbReference>
<reference evidence="1 2" key="1">
    <citation type="submission" date="2018-10" db="EMBL/GenBank/DDBJ databases">
        <title>Tessaracoccus antarcticuss sp. nov., isolated from sediment.</title>
        <authorList>
            <person name="Zhou L.Y."/>
            <person name="Du Z.J."/>
        </authorList>
    </citation>
    <scope>NUCLEOTIDE SEQUENCE [LARGE SCALE GENOMIC DNA]</scope>
    <source>
        <strain evidence="1 2">JDX10</strain>
    </source>
</reference>
<name>A0A3M0G8Z3_9ACTN</name>
<evidence type="ECO:0000313" key="1">
    <source>
        <dbReference type="EMBL" id="RMB58892.1"/>
    </source>
</evidence>
<dbReference type="RefSeq" id="WP_121902011.1">
    <property type="nucleotide sequence ID" value="NZ_REFW01000003.1"/>
</dbReference>
<comment type="caution">
    <text evidence="1">The sequence shown here is derived from an EMBL/GenBank/DDBJ whole genome shotgun (WGS) entry which is preliminary data.</text>
</comment>
<dbReference type="Gene3D" id="1.20.150.30">
    <property type="entry name" value="Zincin-like metallopeptidase, N-terminal domain"/>
    <property type="match status" value="1"/>
</dbReference>
<gene>
    <name evidence="1" type="ORF">EAX62_12330</name>
</gene>